<proteinExistence type="inferred from homology"/>
<comment type="similarity">
    <text evidence="1 6">Belongs to the GST superfamily. Omega family.</text>
</comment>
<comment type="catalytic activity">
    <reaction evidence="4 6">
        <text>methylarsonate + 2 glutathione + H(+) = methylarsonous acid + glutathione disulfide + H2O</text>
        <dbReference type="Rhea" id="RHEA:15969"/>
        <dbReference type="ChEBI" id="CHEBI:15377"/>
        <dbReference type="ChEBI" id="CHEBI:15378"/>
        <dbReference type="ChEBI" id="CHEBI:17826"/>
        <dbReference type="ChEBI" id="CHEBI:33409"/>
        <dbReference type="ChEBI" id="CHEBI:57925"/>
        <dbReference type="ChEBI" id="CHEBI:58297"/>
        <dbReference type="EC" id="1.20.4.2"/>
    </reaction>
</comment>
<reference evidence="10 12" key="2">
    <citation type="submission" date="2018-11" db="EMBL/GenBank/DDBJ databases">
        <authorList>
            <consortium name="Pathogen Informatics"/>
        </authorList>
    </citation>
    <scope>NUCLEOTIDE SEQUENCE [LARGE SCALE GENOMIC DNA]</scope>
</reference>
<dbReference type="Gene3D" id="1.20.1050.10">
    <property type="match status" value="1"/>
</dbReference>
<dbReference type="EC" id="1.20.4.2" evidence="6"/>
<evidence type="ECO:0000313" key="13">
    <source>
        <dbReference type="WBParaSite" id="DME_0001001601-mRNA-1"/>
    </source>
</evidence>
<dbReference type="SUPFAM" id="SSF52833">
    <property type="entry name" value="Thioredoxin-like"/>
    <property type="match status" value="1"/>
</dbReference>
<dbReference type="FunFam" id="3.40.30.10:FF:000123">
    <property type="entry name" value="Glutathione transferase o1"/>
    <property type="match status" value="1"/>
</dbReference>
<dbReference type="STRING" id="318479.A0A0N4UPV8"/>
<dbReference type="EMBL" id="UYYG01000148">
    <property type="protein sequence ID" value="VDN53578.1"/>
    <property type="molecule type" value="Genomic_DNA"/>
</dbReference>
<reference evidence="13" key="1">
    <citation type="submission" date="2017-02" db="UniProtKB">
        <authorList>
            <consortium name="WormBaseParasite"/>
        </authorList>
    </citation>
    <scope>IDENTIFICATION</scope>
</reference>
<dbReference type="PANTHER" id="PTHR43968">
    <property type="match status" value="1"/>
</dbReference>
<dbReference type="Pfam" id="PF00043">
    <property type="entry name" value="GST_C"/>
    <property type="match status" value="1"/>
</dbReference>
<dbReference type="PROSITE" id="PS50404">
    <property type="entry name" value="GST_NTER"/>
    <property type="match status" value="1"/>
</dbReference>
<evidence type="ECO:0000259" key="8">
    <source>
        <dbReference type="PROSITE" id="PS50404"/>
    </source>
</evidence>
<sequence>MSNLILTMFIVNQITIIEGSVEPAASPGTLRLYSMRFCPYGQRAVIYAAKKRLPVEIINVNPDNGPDWFLKKSPLGRVPAFERDGRVCIFPLIQMTIYESPIVVEYLDDIFPETSVLPRDPFAKAEQKILLERLSPLISTLFEFLRSKNASDQREADESLNKALRNAELLLANNYYGGNGMGYVDIMIWPFFERLQLFTMNPLSEFRYFPGQKYPKMGAYMARMQQQPEARFFIL</sequence>
<dbReference type="InterPro" id="IPR004045">
    <property type="entry name" value="Glutathione_S-Trfase_N"/>
</dbReference>
<dbReference type="EC" id="1.8.5.1" evidence="6"/>
<evidence type="ECO:0000256" key="4">
    <source>
        <dbReference type="ARBA" id="ARBA00048353"/>
    </source>
</evidence>
<dbReference type="WBParaSite" id="DME_0001001601-mRNA-1">
    <property type="protein sequence ID" value="DME_0001001601-mRNA-1"/>
    <property type="gene ID" value="DME_0001001601"/>
</dbReference>
<evidence type="ECO:0000256" key="2">
    <source>
        <dbReference type="ARBA" id="ARBA00023002"/>
    </source>
</evidence>
<keyword evidence="12" id="KW-1185">Reference proteome</keyword>
<dbReference type="SFLD" id="SFLDG00358">
    <property type="entry name" value="Main_(cytGST)"/>
    <property type="match status" value="1"/>
</dbReference>
<gene>
    <name evidence="10" type="ORF">DME_LOCUS3551</name>
</gene>
<dbReference type="OrthoDB" id="4951845at2759"/>
<evidence type="ECO:0000259" key="9">
    <source>
        <dbReference type="PROSITE" id="PS50405"/>
    </source>
</evidence>
<dbReference type="AlphaFoldDB" id="A0A0N4UPV8"/>
<evidence type="ECO:0000256" key="5">
    <source>
        <dbReference type="ARBA" id="ARBA00049544"/>
    </source>
</evidence>
<dbReference type="SUPFAM" id="SSF47616">
    <property type="entry name" value="GST C-terminal domain-like"/>
    <property type="match status" value="1"/>
</dbReference>
<organism evidence="11 13">
    <name type="scientific">Dracunculus medinensis</name>
    <name type="common">Guinea worm</name>
    <dbReference type="NCBI Taxonomy" id="318479"/>
    <lineage>
        <taxon>Eukaryota</taxon>
        <taxon>Metazoa</taxon>
        <taxon>Ecdysozoa</taxon>
        <taxon>Nematoda</taxon>
        <taxon>Chromadorea</taxon>
        <taxon>Rhabditida</taxon>
        <taxon>Spirurina</taxon>
        <taxon>Dracunculoidea</taxon>
        <taxon>Dracunculidae</taxon>
        <taxon>Dracunculus</taxon>
    </lineage>
</organism>
<evidence type="ECO:0000256" key="6">
    <source>
        <dbReference type="RuleBase" id="RU368071"/>
    </source>
</evidence>
<dbReference type="PANTHER" id="PTHR43968:SF9">
    <property type="entry name" value="GLUTATHIONE S-TRANSFERASE"/>
    <property type="match status" value="1"/>
</dbReference>
<dbReference type="InterPro" id="IPR050983">
    <property type="entry name" value="GST_Omega/HSP26"/>
</dbReference>
<dbReference type="InterPro" id="IPR036282">
    <property type="entry name" value="Glutathione-S-Trfase_C_sf"/>
</dbReference>
<evidence type="ECO:0000313" key="11">
    <source>
        <dbReference type="Proteomes" id="UP000038040"/>
    </source>
</evidence>
<feature type="chain" id="PRO_5041159901" description="Glutathione S-transferase omega" evidence="7">
    <location>
        <begin position="20"/>
        <end position="235"/>
    </location>
</feature>
<feature type="domain" description="GST N-terminal" evidence="8">
    <location>
        <begin position="28"/>
        <end position="115"/>
    </location>
</feature>
<feature type="domain" description="GST C-terminal" evidence="9">
    <location>
        <begin position="120"/>
        <end position="235"/>
    </location>
</feature>
<dbReference type="GO" id="GO:0045174">
    <property type="term" value="F:glutathione dehydrogenase (ascorbate) activity"/>
    <property type="evidence" value="ECO:0007669"/>
    <property type="project" value="UniProtKB-UniRule"/>
</dbReference>
<comment type="catalytic activity">
    <reaction evidence="3 6">
        <text>RX + glutathione = an S-substituted glutathione + a halide anion + H(+)</text>
        <dbReference type="Rhea" id="RHEA:16437"/>
        <dbReference type="ChEBI" id="CHEBI:15378"/>
        <dbReference type="ChEBI" id="CHEBI:16042"/>
        <dbReference type="ChEBI" id="CHEBI:17792"/>
        <dbReference type="ChEBI" id="CHEBI:57925"/>
        <dbReference type="ChEBI" id="CHEBI:90779"/>
        <dbReference type="EC" id="2.5.1.18"/>
    </reaction>
</comment>
<dbReference type="PROSITE" id="PS50405">
    <property type="entry name" value="GST_CTER"/>
    <property type="match status" value="1"/>
</dbReference>
<feature type="signal peptide" evidence="7">
    <location>
        <begin position="1"/>
        <end position="19"/>
    </location>
</feature>
<dbReference type="GO" id="GO:0050610">
    <property type="term" value="F:methylarsonate reductase activity"/>
    <property type="evidence" value="ECO:0007669"/>
    <property type="project" value="UniProtKB-UniRule"/>
</dbReference>
<dbReference type="Pfam" id="PF13417">
    <property type="entry name" value="GST_N_3"/>
    <property type="match status" value="1"/>
</dbReference>
<name>A0A0N4UPV8_DRAME</name>
<dbReference type="InterPro" id="IPR010987">
    <property type="entry name" value="Glutathione-S-Trfase_C-like"/>
</dbReference>
<dbReference type="Proteomes" id="UP000274756">
    <property type="component" value="Unassembled WGS sequence"/>
</dbReference>
<evidence type="ECO:0000256" key="7">
    <source>
        <dbReference type="SAM" id="SignalP"/>
    </source>
</evidence>
<dbReference type="SFLD" id="SFLDS00019">
    <property type="entry name" value="Glutathione_Transferase_(cytos"/>
    <property type="match status" value="1"/>
</dbReference>
<keyword evidence="7" id="KW-0732">Signal</keyword>
<evidence type="ECO:0000313" key="10">
    <source>
        <dbReference type="EMBL" id="VDN53578.1"/>
    </source>
</evidence>
<dbReference type="FunFam" id="1.20.1050.10:FF:000009">
    <property type="entry name" value="Glutathione S-transferase omega-1"/>
    <property type="match status" value="1"/>
</dbReference>
<evidence type="ECO:0000256" key="3">
    <source>
        <dbReference type="ARBA" id="ARBA00047960"/>
    </source>
</evidence>
<comment type="function">
    <text evidence="6">Exhibits glutathione-dependent thiol transferase activity. Has high dehydroascorbate reductase activity and may contribute to the recycling of ascorbic acid. Participates in the biotransformation of inorganic arsenic and reduces monomethylarsonic acid (MMA).</text>
</comment>
<evidence type="ECO:0000256" key="1">
    <source>
        <dbReference type="ARBA" id="ARBA00011067"/>
    </source>
</evidence>
<dbReference type="Gene3D" id="3.40.30.10">
    <property type="entry name" value="Glutaredoxin"/>
    <property type="match status" value="1"/>
</dbReference>
<dbReference type="InterPro" id="IPR004046">
    <property type="entry name" value="GST_C"/>
</dbReference>
<dbReference type="InterPro" id="IPR040079">
    <property type="entry name" value="Glutathione_S-Trfase"/>
</dbReference>
<keyword evidence="2 6" id="KW-0560">Oxidoreductase</keyword>
<accession>A0A0N4UPV8</accession>
<dbReference type="GO" id="GO:0005737">
    <property type="term" value="C:cytoplasm"/>
    <property type="evidence" value="ECO:0007669"/>
    <property type="project" value="InterPro"/>
</dbReference>
<dbReference type="InterPro" id="IPR036249">
    <property type="entry name" value="Thioredoxin-like_sf"/>
</dbReference>
<dbReference type="PRINTS" id="PR01625">
    <property type="entry name" value="GSTRNSFRASEO"/>
</dbReference>
<evidence type="ECO:0000313" key="12">
    <source>
        <dbReference type="Proteomes" id="UP000274756"/>
    </source>
</evidence>
<protein>
    <recommendedName>
        <fullName evidence="6">Glutathione S-transferase omega</fullName>
        <shortName evidence="6">GSTO</shortName>
        <ecNumber evidence="6">1.20.4.2</ecNumber>
        <ecNumber evidence="6">1.8.5.1</ecNumber>
        <ecNumber evidence="6">2.5.1.18</ecNumber>
    </recommendedName>
    <alternativeName>
        <fullName evidence="6">Glutathione-dependent dehydroascorbate reductase</fullName>
    </alternativeName>
    <alternativeName>
        <fullName evidence="6">Monomethylarsonic acid reductase</fullName>
    </alternativeName>
</protein>
<dbReference type="GO" id="GO:0004364">
    <property type="term" value="F:glutathione transferase activity"/>
    <property type="evidence" value="ECO:0007669"/>
    <property type="project" value="UniProtKB-UniRule"/>
</dbReference>
<comment type="catalytic activity">
    <reaction evidence="5 6">
        <text>L-dehydroascorbate + 2 glutathione = glutathione disulfide + L-ascorbate</text>
        <dbReference type="Rhea" id="RHEA:24424"/>
        <dbReference type="ChEBI" id="CHEBI:38290"/>
        <dbReference type="ChEBI" id="CHEBI:57925"/>
        <dbReference type="ChEBI" id="CHEBI:58297"/>
        <dbReference type="ChEBI" id="CHEBI:58539"/>
        <dbReference type="EC" id="1.8.5.1"/>
    </reaction>
</comment>
<dbReference type="EC" id="2.5.1.18" evidence="6"/>
<dbReference type="GO" id="GO:0006749">
    <property type="term" value="P:glutathione metabolic process"/>
    <property type="evidence" value="ECO:0007669"/>
    <property type="project" value="UniProtKB-UniRule"/>
</dbReference>
<keyword evidence="6" id="KW-0808">Transferase</keyword>
<dbReference type="InterPro" id="IPR005442">
    <property type="entry name" value="GST_omega"/>
</dbReference>
<dbReference type="Proteomes" id="UP000038040">
    <property type="component" value="Unplaced"/>
</dbReference>